<proteinExistence type="predicted"/>
<dbReference type="OrthoDB" id="9804312at2"/>
<comment type="caution">
    <text evidence="1">The sequence shown here is derived from an EMBL/GenBank/DDBJ whole genome shotgun (WGS) entry which is preliminary data.</text>
</comment>
<sequence>MTGANEATLRAYDDHVRAYVEGTAHEVGGAPRDWIDRALDGLPATARIIEIGSAFGRDAAYVASKNFAVECTDAASGFVAELRARGFDARQFNLLTDDFGATYDLILANAVLLHFNREDLPRVLAKARAALNPGGRLAFSLKGGEGEGWSSAKLGAPRYFCYWRAEPLAALLAGAGFARWSIVEAQTNRAHADWIFTIATAP</sequence>
<protein>
    <recommendedName>
        <fullName evidence="3">Methyltransferase domain-containing protein</fullName>
    </recommendedName>
</protein>
<evidence type="ECO:0008006" key="3">
    <source>
        <dbReference type="Google" id="ProtNLM"/>
    </source>
</evidence>
<dbReference type="CDD" id="cd02440">
    <property type="entry name" value="AdoMet_MTases"/>
    <property type="match status" value="1"/>
</dbReference>
<reference evidence="1 2" key="1">
    <citation type="journal article" date="2018" name="Arch. Microbiol.">
        <title>New insights into the metabolic potential of the phototrophic purple bacterium Rhodopila globiformis DSM 161(T) from its draft genome sequence and evidence for a vanadium-dependent nitrogenase.</title>
        <authorList>
            <person name="Imhoff J.F."/>
            <person name="Rahn T."/>
            <person name="Kunzel S."/>
            <person name="Neulinger S.C."/>
        </authorList>
    </citation>
    <scope>NUCLEOTIDE SEQUENCE [LARGE SCALE GENOMIC DNA]</scope>
    <source>
        <strain evidence="1 2">DSM 16996</strain>
    </source>
</reference>
<dbReference type="RefSeq" id="WP_104508191.1">
    <property type="nucleotide sequence ID" value="NZ_JACIGC010000003.1"/>
</dbReference>
<organism evidence="1 2">
    <name type="scientific">Rhodoblastus sphagnicola</name>
    <dbReference type="NCBI Taxonomy" id="333368"/>
    <lineage>
        <taxon>Bacteria</taxon>
        <taxon>Pseudomonadati</taxon>
        <taxon>Pseudomonadota</taxon>
        <taxon>Alphaproteobacteria</taxon>
        <taxon>Hyphomicrobiales</taxon>
        <taxon>Rhodoblastaceae</taxon>
        <taxon>Rhodoblastus</taxon>
    </lineage>
</organism>
<dbReference type="Proteomes" id="UP000239089">
    <property type="component" value="Unassembled WGS sequence"/>
</dbReference>
<keyword evidence="2" id="KW-1185">Reference proteome</keyword>
<dbReference type="EMBL" id="NHSJ01000078">
    <property type="protein sequence ID" value="PPQ30451.1"/>
    <property type="molecule type" value="Genomic_DNA"/>
</dbReference>
<dbReference type="SUPFAM" id="SSF53335">
    <property type="entry name" value="S-adenosyl-L-methionine-dependent methyltransferases"/>
    <property type="match status" value="1"/>
</dbReference>
<gene>
    <name evidence="1" type="ORF">CCR94_12480</name>
</gene>
<accession>A0A2S6N764</accession>
<dbReference type="InterPro" id="IPR029063">
    <property type="entry name" value="SAM-dependent_MTases_sf"/>
</dbReference>
<dbReference type="AlphaFoldDB" id="A0A2S6N764"/>
<evidence type="ECO:0000313" key="1">
    <source>
        <dbReference type="EMBL" id="PPQ30451.1"/>
    </source>
</evidence>
<dbReference type="Pfam" id="PF13489">
    <property type="entry name" value="Methyltransf_23"/>
    <property type="match status" value="1"/>
</dbReference>
<name>A0A2S6N764_9HYPH</name>
<dbReference type="Gene3D" id="3.40.50.150">
    <property type="entry name" value="Vaccinia Virus protein VP39"/>
    <property type="match status" value="1"/>
</dbReference>
<dbReference type="PANTHER" id="PTHR43861">
    <property type="entry name" value="TRANS-ACONITATE 2-METHYLTRANSFERASE-RELATED"/>
    <property type="match status" value="1"/>
</dbReference>
<evidence type="ECO:0000313" key="2">
    <source>
        <dbReference type="Proteomes" id="UP000239089"/>
    </source>
</evidence>